<feature type="transmembrane region" description="Helical" evidence="1">
    <location>
        <begin position="221"/>
        <end position="246"/>
    </location>
</feature>
<feature type="transmembrane region" description="Helical" evidence="1">
    <location>
        <begin position="129"/>
        <end position="150"/>
    </location>
</feature>
<feature type="transmembrane region" description="Helical" evidence="1">
    <location>
        <begin position="73"/>
        <end position="97"/>
    </location>
</feature>
<feature type="transmembrane region" description="Helical" evidence="1">
    <location>
        <begin position="156"/>
        <end position="176"/>
    </location>
</feature>
<sequence>MDNNIEHNPSMLQNQGADWTVEVRRAADFVMSYWALLGIGTLALSVIAMHGYLVGEAIPLSITSPDVINGLPALFILIAYAVFILTCSAALPAMILLSRSKALSRSLLEEMLQSGSSYSNNEHKVRGRLTICWCLGLTVPAIIVISLLYWPESLNWLWYLGVFVTATLSFSFSLALSVRQMLPLVWKAHAKEKWGGFIAYGTFQTLVMINLGAIVESKVSAGLIGILGFLIISMLLLSIFQMAIVWSIWDVSRKPKPIIRAGGIAGIVILVVCTMPPLNQVFVGYAMSSSATGGRGCTVFIWTEESKVLPELRSEDDRLKSVDLRIPMATRDIFYTRPWQNGVSKEIALVPSASVAKVMECDS</sequence>
<proteinExistence type="predicted"/>
<evidence type="ECO:0000313" key="3">
    <source>
        <dbReference type="Proteomes" id="UP001179830"/>
    </source>
</evidence>
<reference evidence="2" key="1">
    <citation type="submission" date="2023-04" db="EMBL/GenBank/DDBJ databases">
        <title>Complete genome sequence of Halomonas alkaliantarctica MSP3 isolated from marine sediment, Jeju Island.</title>
        <authorList>
            <person name="Park S.-J."/>
        </authorList>
    </citation>
    <scope>NUCLEOTIDE SEQUENCE</scope>
    <source>
        <strain evidence="2">MSP3</strain>
    </source>
</reference>
<feature type="transmembrane region" description="Helical" evidence="1">
    <location>
        <begin position="33"/>
        <end position="53"/>
    </location>
</feature>
<protein>
    <submittedName>
        <fullName evidence="2">Uncharacterized protein</fullName>
    </submittedName>
</protein>
<dbReference type="Proteomes" id="UP001179830">
    <property type="component" value="Chromosome"/>
</dbReference>
<keyword evidence="1" id="KW-0812">Transmembrane</keyword>
<gene>
    <name evidence="2" type="ORF">QEN58_03675</name>
</gene>
<keyword evidence="3" id="KW-1185">Reference proteome</keyword>
<keyword evidence="1" id="KW-0472">Membrane</keyword>
<accession>A0ABY8LRG6</accession>
<organism evidence="2 3">
    <name type="scientific">Halomonas alkaliantarctica</name>
    <dbReference type="NCBI Taxonomy" id="232346"/>
    <lineage>
        <taxon>Bacteria</taxon>
        <taxon>Pseudomonadati</taxon>
        <taxon>Pseudomonadota</taxon>
        <taxon>Gammaproteobacteria</taxon>
        <taxon>Oceanospirillales</taxon>
        <taxon>Halomonadaceae</taxon>
        <taxon>Halomonas</taxon>
    </lineage>
</organism>
<feature type="transmembrane region" description="Helical" evidence="1">
    <location>
        <begin position="197"/>
        <end position="215"/>
    </location>
</feature>
<evidence type="ECO:0000313" key="2">
    <source>
        <dbReference type="EMBL" id="WGI26167.1"/>
    </source>
</evidence>
<dbReference type="EMBL" id="CP122961">
    <property type="protein sequence ID" value="WGI26167.1"/>
    <property type="molecule type" value="Genomic_DNA"/>
</dbReference>
<evidence type="ECO:0000256" key="1">
    <source>
        <dbReference type="SAM" id="Phobius"/>
    </source>
</evidence>
<keyword evidence="1" id="KW-1133">Transmembrane helix</keyword>
<name>A0ABY8LRG6_9GAMM</name>
<feature type="transmembrane region" description="Helical" evidence="1">
    <location>
        <begin position="258"/>
        <end position="278"/>
    </location>
</feature>
<dbReference type="RefSeq" id="WP_280105806.1">
    <property type="nucleotide sequence ID" value="NZ_CP122961.1"/>
</dbReference>